<feature type="transmembrane region" description="Helical" evidence="2">
    <location>
        <begin position="195"/>
        <end position="211"/>
    </location>
</feature>
<feature type="transmembrane region" description="Helical" evidence="2">
    <location>
        <begin position="320"/>
        <end position="340"/>
    </location>
</feature>
<dbReference type="AlphaFoldDB" id="A0A5B9P6N1"/>
<dbReference type="STRING" id="980251.GCA_001642875_01886"/>
<feature type="region of interest" description="Disordered" evidence="1">
    <location>
        <begin position="1"/>
        <end position="20"/>
    </location>
</feature>
<dbReference type="EMBL" id="CP042912">
    <property type="protein sequence ID" value="QEG21199.1"/>
    <property type="molecule type" value="Genomic_DNA"/>
</dbReference>
<organism evidence="3 4">
    <name type="scientific">Mariniblastus fucicola</name>
    <dbReference type="NCBI Taxonomy" id="980251"/>
    <lineage>
        <taxon>Bacteria</taxon>
        <taxon>Pseudomonadati</taxon>
        <taxon>Planctomycetota</taxon>
        <taxon>Planctomycetia</taxon>
        <taxon>Pirellulales</taxon>
        <taxon>Pirellulaceae</taxon>
        <taxon>Mariniblastus</taxon>
    </lineage>
</organism>
<feature type="transmembrane region" description="Helical" evidence="2">
    <location>
        <begin position="115"/>
        <end position="133"/>
    </location>
</feature>
<dbReference type="OrthoDB" id="9793746at2"/>
<dbReference type="PANTHER" id="PTHR37308">
    <property type="entry name" value="INTEGRAL MEMBRANE PROTEIN"/>
    <property type="match status" value="1"/>
</dbReference>
<feature type="transmembrane region" description="Helical" evidence="2">
    <location>
        <begin position="85"/>
        <end position="103"/>
    </location>
</feature>
<gene>
    <name evidence="3" type="ORF">MFFC18_10540</name>
</gene>
<dbReference type="KEGG" id="mff:MFFC18_10540"/>
<evidence type="ECO:0000256" key="1">
    <source>
        <dbReference type="SAM" id="MobiDB-lite"/>
    </source>
</evidence>
<feature type="transmembrane region" description="Helical" evidence="2">
    <location>
        <begin position="264"/>
        <end position="281"/>
    </location>
</feature>
<evidence type="ECO:0000256" key="2">
    <source>
        <dbReference type="SAM" id="Phobius"/>
    </source>
</evidence>
<keyword evidence="2" id="KW-0472">Membrane</keyword>
<evidence type="ECO:0008006" key="5">
    <source>
        <dbReference type="Google" id="ProtNLM"/>
    </source>
</evidence>
<evidence type="ECO:0000313" key="4">
    <source>
        <dbReference type="Proteomes" id="UP000322214"/>
    </source>
</evidence>
<dbReference type="Proteomes" id="UP000322214">
    <property type="component" value="Chromosome"/>
</dbReference>
<protein>
    <recommendedName>
        <fullName evidence="5">DUF368 domain-containing protein</fullName>
    </recommendedName>
</protein>
<keyword evidence="2" id="KW-1133">Transmembrane helix</keyword>
<dbReference type="InterPro" id="IPR007163">
    <property type="entry name" value="VCA0040-like"/>
</dbReference>
<feature type="transmembrane region" description="Helical" evidence="2">
    <location>
        <begin position="42"/>
        <end position="65"/>
    </location>
</feature>
<dbReference type="PANTHER" id="PTHR37308:SF1">
    <property type="entry name" value="POLYPRENYL-PHOSPHATE TRANSPORTER"/>
    <property type="match status" value="1"/>
</dbReference>
<proteinExistence type="predicted"/>
<reference evidence="3 4" key="1">
    <citation type="submission" date="2019-08" db="EMBL/GenBank/DDBJ databases">
        <title>Deep-cultivation of Planctomycetes and their phenomic and genomic characterization uncovers novel biology.</title>
        <authorList>
            <person name="Wiegand S."/>
            <person name="Jogler M."/>
            <person name="Boedeker C."/>
            <person name="Pinto D."/>
            <person name="Vollmers J."/>
            <person name="Rivas-Marin E."/>
            <person name="Kohn T."/>
            <person name="Peeters S.H."/>
            <person name="Heuer A."/>
            <person name="Rast P."/>
            <person name="Oberbeckmann S."/>
            <person name="Bunk B."/>
            <person name="Jeske O."/>
            <person name="Meyerdierks A."/>
            <person name="Storesund J.E."/>
            <person name="Kallscheuer N."/>
            <person name="Luecker S."/>
            <person name="Lage O.M."/>
            <person name="Pohl T."/>
            <person name="Merkel B.J."/>
            <person name="Hornburger P."/>
            <person name="Mueller R.-W."/>
            <person name="Bruemmer F."/>
            <person name="Labrenz M."/>
            <person name="Spormann A.M."/>
            <person name="Op den Camp H."/>
            <person name="Overmann J."/>
            <person name="Amann R."/>
            <person name="Jetten M.S.M."/>
            <person name="Mascher T."/>
            <person name="Medema M.H."/>
            <person name="Devos D.P."/>
            <person name="Kaster A.-K."/>
            <person name="Ovreas L."/>
            <person name="Rohde M."/>
            <person name="Galperin M.Y."/>
            <person name="Jogler C."/>
        </authorList>
    </citation>
    <scope>NUCLEOTIDE SEQUENCE [LARGE SCALE GENOMIC DNA]</scope>
    <source>
        <strain evidence="3 4">FC18</strain>
    </source>
</reference>
<dbReference type="RefSeq" id="WP_075081789.1">
    <property type="nucleotide sequence ID" value="NZ_CP042912.1"/>
</dbReference>
<feature type="transmembrane region" description="Helical" evidence="2">
    <location>
        <begin position="145"/>
        <end position="163"/>
    </location>
</feature>
<keyword evidence="4" id="KW-1185">Reference proteome</keyword>
<feature type="transmembrane region" description="Helical" evidence="2">
    <location>
        <begin position="231"/>
        <end position="252"/>
    </location>
</feature>
<evidence type="ECO:0000313" key="3">
    <source>
        <dbReference type="EMBL" id="QEG21199.1"/>
    </source>
</evidence>
<sequence>MDPFDSPSTAQTTVETNDDNSLVGSDELSSAALITRSTYGGVLMGLANLVPGISGGTMLLAAGIYPRFINAIADVTRLRFRFRSLLVLGTVVVAAGIAILLFAGLLKDLVVEKRWIMYSLFIGLTLGGVPLVYKMVKPLSSKSIAAAIGAFAAMAGLFLLQLYEVTGSGSQSFPMMVVAGLAGASAMILPGVSGGYLLLLLGQYVPILGGIDRLKDALKARDISAAMEPGLSVVLPVGIGVVLGVVVVGNLLKWLLEKHREPTLGALLGLLLGSTIGLWPFQVPVPPQVGDEIKGQLMTVELLAEIEKEDWKTERFTPNATQIGGSIGLVLLGLGITIGVSKLGSEE</sequence>
<name>A0A5B9P6N1_9BACT</name>
<accession>A0A5B9P6N1</accession>
<dbReference type="Pfam" id="PF04018">
    <property type="entry name" value="VCA0040-like"/>
    <property type="match status" value="1"/>
</dbReference>
<keyword evidence="2" id="KW-0812">Transmembrane</keyword>